<name>A0A1Y1ZIL0_9PLEO</name>
<organism evidence="3 4">
    <name type="scientific">Clohesyomyces aquaticus</name>
    <dbReference type="NCBI Taxonomy" id="1231657"/>
    <lineage>
        <taxon>Eukaryota</taxon>
        <taxon>Fungi</taxon>
        <taxon>Dikarya</taxon>
        <taxon>Ascomycota</taxon>
        <taxon>Pezizomycotina</taxon>
        <taxon>Dothideomycetes</taxon>
        <taxon>Pleosporomycetidae</taxon>
        <taxon>Pleosporales</taxon>
        <taxon>Lindgomycetaceae</taxon>
        <taxon>Clohesyomyces</taxon>
    </lineage>
</organism>
<protein>
    <submittedName>
        <fullName evidence="3">Heterokaryon incompatibility protein-domain-containing protein</fullName>
    </submittedName>
</protein>
<dbReference type="PANTHER" id="PTHR33112:SF8">
    <property type="entry name" value="HETEROKARYON INCOMPATIBILITY DOMAIN-CONTAINING PROTEIN"/>
    <property type="match status" value="1"/>
</dbReference>
<reference evidence="3 4" key="1">
    <citation type="submission" date="2016-07" db="EMBL/GenBank/DDBJ databases">
        <title>Pervasive Adenine N6-methylation of Active Genes in Fungi.</title>
        <authorList>
            <consortium name="DOE Joint Genome Institute"/>
            <person name="Mondo S.J."/>
            <person name="Dannebaum R.O."/>
            <person name="Kuo R.C."/>
            <person name="Labutti K."/>
            <person name="Haridas S."/>
            <person name="Kuo A."/>
            <person name="Salamov A."/>
            <person name="Ahrendt S.R."/>
            <person name="Lipzen A."/>
            <person name="Sullivan W."/>
            <person name="Andreopoulos W.B."/>
            <person name="Clum A."/>
            <person name="Lindquist E."/>
            <person name="Daum C."/>
            <person name="Ramamoorthy G.K."/>
            <person name="Gryganskyi A."/>
            <person name="Culley D."/>
            <person name="Magnuson J.K."/>
            <person name="James T.Y."/>
            <person name="O'Malley M.A."/>
            <person name="Stajich J.E."/>
            <person name="Spatafora J.W."/>
            <person name="Visel A."/>
            <person name="Grigoriev I.V."/>
        </authorList>
    </citation>
    <scope>NUCLEOTIDE SEQUENCE [LARGE SCALE GENOMIC DNA]</scope>
    <source>
        <strain evidence="3 4">CBS 115471</strain>
    </source>
</reference>
<proteinExistence type="predicted"/>
<feature type="region of interest" description="Disordered" evidence="1">
    <location>
        <begin position="20"/>
        <end position="65"/>
    </location>
</feature>
<dbReference type="AlphaFoldDB" id="A0A1Y1ZIL0"/>
<evidence type="ECO:0000313" key="3">
    <source>
        <dbReference type="EMBL" id="ORY10071.1"/>
    </source>
</evidence>
<dbReference type="Pfam" id="PF06985">
    <property type="entry name" value="HET"/>
    <property type="match status" value="1"/>
</dbReference>
<comment type="caution">
    <text evidence="3">The sequence shown here is derived from an EMBL/GenBank/DDBJ whole genome shotgun (WGS) entry which is preliminary data.</text>
</comment>
<evidence type="ECO:0000259" key="2">
    <source>
        <dbReference type="Pfam" id="PF06985"/>
    </source>
</evidence>
<evidence type="ECO:0000256" key="1">
    <source>
        <dbReference type="SAM" id="MobiDB-lite"/>
    </source>
</evidence>
<sequence length="806" mass="89802">MYTKRQREWADEAEVRQSVKSLKITDDDGPGTPPPLLRRESSDLEKYLEQPRRSSTKPGKKRRSILAKPKCCSECEAMLHTVVQGSGSTSYSRRFYIASALKSLHRVCPLCRLLLSVLHGSDGLVLEQILAYEDPTFNRADIMHGDVSTNVDDKVTITLQTLLRNPPATRRQPLASSRLAVVFDIKYRTNAIRGASAEKRSVGEDLAIFLCPGPPPSPNLPPPHISDDPRLDCNRKFELFHRWLWTDLGDRNPDSRRSRPTRLLDIIRDGYVQIVEGDTVMQNSDSQLSETTAPDYVALSHRWGASQHLTTTLSTIGEFREGISIERLPQTFKDAVFITNQLGFRYIWIDALCIIQDSFEDWQTESEKMGDIFKDAAVTLAVHCARDDSEGFLSDALAAPLAIECSIKGHTVGVCRPPSLELDVTNSRLSRRGWVLQERFLSTRTLHFTPGRVYFETTSKVLTEEGPLSVAPEASSHRRRYLDSRPTFFSPSASPQLRATFGLGVNGDVERGLEALQVTPLEWLDLVEMYSHCGLTKDKDKLMAISGMARKIHSQTHSHWCAGIWSDRLSEGLLWLPENTALSPPEQPRAPSWSWAAWDGAIQYPLSLRGPRFHSRCTFLSLNPPNHGGGEAGITWLNGLGCLTVRGRLVSLKDHRLGEAIQLGPGPPRKGPVTQGSADLPRLGLQHFVHAHRICAGTKNHTAGWIAFDSDEKSFLTGDNPSTPSPNSPARDMQPCFLILGTFGKALYLGIFIAVKKEEPHVYQRIGFGQMAHSAVLGVLPLMKMEVQPLPNEFFADWNLTTITLA</sequence>
<dbReference type="OrthoDB" id="3801316at2759"/>
<evidence type="ECO:0000313" key="4">
    <source>
        <dbReference type="Proteomes" id="UP000193144"/>
    </source>
</evidence>
<accession>A0A1Y1ZIL0</accession>
<dbReference type="EMBL" id="MCFA01000078">
    <property type="protein sequence ID" value="ORY10071.1"/>
    <property type="molecule type" value="Genomic_DNA"/>
</dbReference>
<feature type="domain" description="Heterokaryon incompatibility" evidence="2">
    <location>
        <begin position="296"/>
        <end position="438"/>
    </location>
</feature>
<dbReference type="InterPro" id="IPR010730">
    <property type="entry name" value="HET"/>
</dbReference>
<dbReference type="Proteomes" id="UP000193144">
    <property type="component" value="Unassembled WGS sequence"/>
</dbReference>
<keyword evidence="4" id="KW-1185">Reference proteome</keyword>
<feature type="compositionally biased region" description="Basic and acidic residues" evidence="1">
    <location>
        <begin position="37"/>
        <end position="52"/>
    </location>
</feature>
<feature type="compositionally biased region" description="Basic residues" evidence="1">
    <location>
        <begin position="54"/>
        <end position="65"/>
    </location>
</feature>
<dbReference type="PANTHER" id="PTHR33112">
    <property type="entry name" value="DOMAIN PROTEIN, PUTATIVE-RELATED"/>
    <property type="match status" value="1"/>
</dbReference>
<dbReference type="STRING" id="1231657.A0A1Y1ZIL0"/>
<gene>
    <name evidence="3" type="ORF">BCR34DRAFT_358080</name>
</gene>